<dbReference type="RefSeq" id="WP_146296149.1">
    <property type="nucleotide sequence ID" value="NZ_CP042326.1"/>
</dbReference>
<dbReference type="OrthoDB" id="32974at2"/>
<dbReference type="AlphaFoldDB" id="A0A5B8NN13"/>
<dbReference type="EMBL" id="CP042326">
    <property type="protein sequence ID" value="QDZ40418.1"/>
    <property type="molecule type" value="Genomic_DNA"/>
</dbReference>
<dbReference type="KEGG" id="enn:FRE64_10895"/>
<sequence>MKTIIVVPIQFRSAAILAATREQDAPTTFRLLFFIWNHYNLAELATGFRHTAQPSSNYKRLQRFFKNYKLDYCLLAKAIVTLMEFPQP</sequence>
<accession>A0A5B8NN13</accession>
<proteinExistence type="predicted"/>
<protein>
    <submittedName>
        <fullName evidence="1">Uncharacterized protein</fullName>
    </submittedName>
</protein>
<evidence type="ECO:0000313" key="2">
    <source>
        <dbReference type="Proteomes" id="UP000318453"/>
    </source>
</evidence>
<evidence type="ECO:0000313" key="1">
    <source>
        <dbReference type="EMBL" id="QDZ40418.1"/>
    </source>
</evidence>
<organism evidence="1 2">
    <name type="scientific">Euhalothece natronophila Z-M001</name>
    <dbReference type="NCBI Taxonomy" id="522448"/>
    <lineage>
        <taxon>Bacteria</taxon>
        <taxon>Bacillati</taxon>
        <taxon>Cyanobacteriota</taxon>
        <taxon>Cyanophyceae</taxon>
        <taxon>Oscillatoriophycideae</taxon>
        <taxon>Chroococcales</taxon>
        <taxon>Halothecacae</taxon>
        <taxon>Halothece cluster</taxon>
        <taxon>Euhalothece</taxon>
    </lineage>
</organism>
<keyword evidence="2" id="KW-1185">Reference proteome</keyword>
<reference evidence="1" key="1">
    <citation type="submission" date="2019-08" db="EMBL/GenBank/DDBJ databases">
        <title>Carotenoids and Carotenoid Binding Proteins in the Halophilic Cyanobacterium Euhalothece sp. ZM00.</title>
        <authorList>
            <person name="Cho S.M."/>
            <person name="Song J.Y."/>
            <person name="Park Y.-I."/>
        </authorList>
    </citation>
    <scope>NUCLEOTIDE SEQUENCE [LARGE SCALE GENOMIC DNA]</scope>
    <source>
        <strain evidence="1">Z-M001</strain>
    </source>
</reference>
<name>A0A5B8NN13_9CHRO</name>
<dbReference type="Proteomes" id="UP000318453">
    <property type="component" value="Chromosome"/>
</dbReference>
<gene>
    <name evidence="1" type="ORF">FRE64_10895</name>
</gene>